<keyword evidence="3" id="KW-1185">Reference proteome</keyword>
<comment type="caution">
    <text evidence="2">The sequence shown here is derived from an EMBL/GenBank/DDBJ whole genome shotgun (WGS) entry which is preliminary data.</text>
</comment>
<name>A0A4Q1BEB5_TREME</name>
<evidence type="ECO:0000313" key="2">
    <source>
        <dbReference type="EMBL" id="RXK36374.1"/>
    </source>
</evidence>
<accession>A0A4Q1BEB5</accession>
<proteinExistence type="predicted"/>
<dbReference type="InParanoid" id="A0A4Q1BEB5"/>
<dbReference type="EMBL" id="SDIL01000099">
    <property type="protein sequence ID" value="RXK36374.1"/>
    <property type="molecule type" value="Genomic_DNA"/>
</dbReference>
<organism evidence="2 3">
    <name type="scientific">Tremella mesenterica</name>
    <name type="common">Jelly fungus</name>
    <dbReference type="NCBI Taxonomy" id="5217"/>
    <lineage>
        <taxon>Eukaryota</taxon>
        <taxon>Fungi</taxon>
        <taxon>Dikarya</taxon>
        <taxon>Basidiomycota</taxon>
        <taxon>Agaricomycotina</taxon>
        <taxon>Tremellomycetes</taxon>
        <taxon>Tremellales</taxon>
        <taxon>Tremellaceae</taxon>
        <taxon>Tremella</taxon>
    </lineage>
</organism>
<feature type="region of interest" description="Disordered" evidence="1">
    <location>
        <begin position="1"/>
        <end position="32"/>
    </location>
</feature>
<gene>
    <name evidence="2" type="ORF">M231_06340</name>
</gene>
<reference evidence="2 3" key="1">
    <citation type="submission" date="2016-06" db="EMBL/GenBank/DDBJ databases">
        <title>Evolution of pathogenesis and genome organization in the Tremellales.</title>
        <authorList>
            <person name="Cuomo C."/>
            <person name="Litvintseva A."/>
            <person name="Heitman J."/>
            <person name="Chen Y."/>
            <person name="Sun S."/>
            <person name="Springer D."/>
            <person name="Dromer F."/>
            <person name="Young S."/>
            <person name="Zeng Q."/>
            <person name="Chapman S."/>
            <person name="Gujja S."/>
            <person name="Saif S."/>
            <person name="Birren B."/>
        </authorList>
    </citation>
    <scope>NUCLEOTIDE SEQUENCE [LARGE SCALE GENOMIC DNA]</scope>
    <source>
        <strain evidence="2 3">ATCC 28783</strain>
    </source>
</reference>
<evidence type="ECO:0000256" key="1">
    <source>
        <dbReference type="SAM" id="MobiDB-lite"/>
    </source>
</evidence>
<feature type="compositionally biased region" description="Polar residues" evidence="1">
    <location>
        <begin position="177"/>
        <end position="191"/>
    </location>
</feature>
<feature type="region of interest" description="Disordered" evidence="1">
    <location>
        <begin position="177"/>
        <end position="197"/>
    </location>
</feature>
<evidence type="ECO:0000313" key="3">
    <source>
        <dbReference type="Proteomes" id="UP000289152"/>
    </source>
</evidence>
<dbReference type="AlphaFoldDB" id="A0A4Q1BEB5"/>
<sequence>MPRHTPALPALTTNTENVAIPSTDQSTPLSPFSPRNLRAFRELLVPHTTQPQHRQAQISFREFLQNTTNLRQVTDTLLTNDGLDTEVKRQLKSALATLDAELADVQSVQTGNIPKDNSERLDSCILDLSAAGFTLCPILSSLDDSTISRVVNSFIGSASTFCGHIGALSEQLGQTGQDAASADGTNSTAEVSNVVAD</sequence>
<dbReference type="Proteomes" id="UP000289152">
    <property type="component" value="Unassembled WGS sequence"/>
</dbReference>
<feature type="compositionally biased region" description="Polar residues" evidence="1">
    <location>
        <begin position="11"/>
        <end position="30"/>
    </location>
</feature>
<protein>
    <submittedName>
        <fullName evidence="2">Uncharacterized protein</fullName>
    </submittedName>
</protein>